<dbReference type="GO" id="GO:0098609">
    <property type="term" value="P:cell-cell adhesion"/>
    <property type="evidence" value="ECO:0007669"/>
    <property type="project" value="TreeGrafter"/>
</dbReference>
<dbReference type="SUPFAM" id="SSF48726">
    <property type="entry name" value="Immunoglobulin"/>
    <property type="match status" value="1"/>
</dbReference>
<evidence type="ECO:0000256" key="3">
    <source>
        <dbReference type="SAM" id="SignalP"/>
    </source>
</evidence>
<feature type="domain" description="Ig-like" evidence="4">
    <location>
        <begin position="138"/>
        <end position="224"/>
    </location>
</feature>
<organism evidence="5 6">
    <name type="scientific">Candidatus Geothrix skivensis</name>
    <dbReference type="NCBI Taxonomy" id="2954439"/>
    <lineage>
        <taxon>Bacteria</taxon>
        <taxon>Pseudomonadati</taxon>
        <taxon>Acidobacteriota</taxon>
        <taxon>Holophagae</taxon>
        <taxon>Holophagales</taxon>
        <taxon>Holophagaceae</taxon>
        <taxon>Geothrix</taxon>
    </lineage>
</organism>
<dbReference type="InterPro" id="IPR003599">
    <property type="entry name" value="Ig_sub"/>
</dbReference>
<dbReference type="Pfam" id="PF07679">
    <property type="entry name" value="I-set"/>
    <property type="match status" value="1"/>
</dbReference>
<name>A0A9D7SJE9_9BACT</name>
<dbReference type="Proteomes" id="UP000886657">
    <property type="component" value="Unassembled WGS sequence"/>
</dbReference>
<dbReference type="GO" id="GO:0016020">
    <property type="term" value="C:membrane"/>
    <property type="evidence" value="ECO:0007669"/>
    <property type="project" value="UniProtKB-SubCell"/>
</dbReference>
<proteinExistence type="predicted"/>
<dbReference type="PANTHER" id="PTHR44170:SF6">
    <property type="entry name" value="CONTACTIN"/>
    <property type="match status" value="1"/>
</dbReference>
<gene>
    <name evidence="5" type="ORF">IPP58_11240</name>
</gene>
<evidence type="ECO:0000256" key="1">
    <source>
        <dbReference type="ARBA" id="ARBA00022737"/>
    </source>
</evidence>
<reference evidence="5" key="1">
    <citation type="submission" date="2020-10" db="EMBL/GenBank/DDBJ databases">
        <title>Connecting structure to function with the recovery of over 1000 high-quality activated sludge metagenome-assembled genomes encoding full-length rRNA genes using long-read sequencing.</title>
        <authorList>
            <person name="Singleton C.M."/>
            <person name="Petriglieri F."/>
            <person name="Kristensen J.M."/>
            <person name="Kirkegaard R.H."/>
            <person name="Michaelsen T.Y."/>
            <person name="Andersen M.H."/>
            <person name="Karst S.M."/>
            <person name="Dueholm M.S."/>
            <person name="Nielsen P.H."/>
            <person name="Albertsen M."/>
        </authorList>
    </citation>
    <scope>NUCLEOTIDE SEQUENCE</scope>
    <source>
        <strain evidence="5">Skiv_18-Q3-R9-52_MAXAC.067</strain>
    </source>
</reference>
<evidence type="ECO:0000313" key="5">
    <source>
        <dbReference type="EMBL" id="MBK9797051.1"/>
    </source>
</evidence>
<evidence type="ECO:0000256" key="2">
    <source>
        <dbReference type="ARBA" id="ARBA00023157"/>
    </source>
</evidence>
<dbReference type="SMART" id="SM00409">
    <property type="entry name" value="IG"/>
    <property type="match status" value="1"/>
</dbReference>
<dbReference type="InterPro" id="IPR036179">
    <property type="entry name" value="Ig-like_dom_sf"/>
</dbReference>
<dbReference type="Gene3D" id="2.60.40.10">
    <property type="entry name" value="Immunoglobulins"/>
    <property type="match status" value="1"/>
</dbReference>
<keyword evidence="3" id="KW-0732">Signal</keyword>
<dbReference type="PROSITE" id="PS50835">
    <property type="entry name" value="IG_LIKE"/>
    <property type="match status" value="1"/>
</dbReference>
<keyword evidence="1" id="KW-0677">Repeat</keyword>
<dbReference type="PANTHER" id="PTHR44170">
    <property type="entry name" value="PROTEIN SIDEKICK"/>
    <property type="match status" value="1"/>
</dbReference>
<feature type="chain" id="PRO_5038715359" description="Ig-like domain-containing protein" evidence="3">
    <location>
        <begin position="21"/>
        <end position="401"/>
    </location>
</feature>
<dbReference type="InterPro" id="IPR013783">
    <property type="entry name" value="Ig-like_fold"/>
</dbReference>
<sequence length="401" mass="41191">MKLLLHAIAAGAIVCMVACAGKSTQGTPLPMLPMITSQPQNAVINVADIGTQATFSVEATNGAHYQWSSALFSGTGSISAWAPITAATSSTYAVTTTKADIGRTPLPLFRVEVLDATRTLSSTSAAASLSISVPVGYPFFTTQPAPVIANPGTDATFTVVNSGVPAPTFQWQKKPAAGVWADVAGATGATLIVPAVTVADNGALLRCVATNSAGTNASDEAKLTVGVELLANKGFEDGQTQTAWTTSGGGSKASWTGKMIGDSTATSRLTVRTGAFYLYLGNISGAGSDFAYQDVTIDAAAVSANLTYAWAIRVGSTTTAVGDVTLKVEIRDPLTNTVLATALTKDAKTHGSATSPAPWQPLETFNLLPYKGQTVRIYFTSASIASYAYIGVDDVSVVVAK</sequence>
<accession>A0A9D7SJE9</accession>
<evidence type="ECO:0000259" key="4">
    <source>
        <dbReference type="PROSITE" id="PS50835"/>
    </source>
</evidence>
<protein>
    <recommendedName>
        <fullName evidence="4">Ig-like domain-containing protein</fullName>
    </recommendedName>
</protein>
<keyword evidence="2" id="KW-1015">Disulfide bond</keyword>
<dbReference type="EMBL" id="JADKIO010000008">
    <property type="protein sequence ID" value="MBK9797051.1"/>
    <property type="molecule type" value="Genomic_DNA"/>
</dbReference>
<dbReference type="AlphaFoldDB" id="A0A9D7SJE9"/>
<evidence type="ECO:0000313" key="6">
    <source>
        <dbReference type="Proteomes" id="UP000886657"/>
    </source>
</evidence>
<feature type="signal peptide" evidence="3">
    <location>
        <begin position="1"/>
        <end position="20"/>
    </location>
</feature>
<comment type="caution">
    <text evidence="5">The sequence shown here is derived from an EMBL/GenBank/DDBJ whole genome shotgun (WGS) entry which is preliminary data.</text>
</comment>
<dbReference type="InterPro" id="IPR007110">
    <property type="entry name" value="Ig-like_dom"/>
</dbReference>
<dbReference type="InterPro" id="IPR013098">
    <property type="entry name" value="Ig_I-set"/>
</dbReference>